<dbReference type="AlphaFoldDB" id="A0AAV4VGP6"/>
<dbReference type="Proteomes" id="UP001054945">
    <property type="component" value="Unassembled WGS sequence"/>
</dbReference>
<proteinExistence type="predicted"/>
<comment type="caution">
    <text evidence="1">The sequence shown here is derived from an EMBL/GenBank/DDBJ whole genome shotgun (WGS) entry which is preliminary data.</text>
</comment>
<evidence type="ECO:0000313" key="1">
    <source>
        <dbReference type="EMBL" id="GIY69475.1"/>
    </source>
</evidence>
<gene>
    <name evidence="1" type="ORF">CEXT_351311</name>
</gene>
<keyword evidence="2" id="KW-1185">Reference proteome</keyword>
<reference evidence="1 2" key="1">
    <citation type="submission" date="2021-06" db="EMBL/GenBank/DDBJ databases">
        <title>Caerostris extrusa draft genome.</title>
        <authorList>
            <person name="Kono N."/>
            <person name="Arakawa K."/>
        </authorList>
    </citation>
    <scope>NUCLEOTIDE SEQUENCE [LARGE SCALE GENOMIC DNA]</scope>
</reference>
<sequence length="181" mass="20499">MVSVFQVNTSFYITLSGNTVLPKEFLSGLSVTELTVDDFQTQRGWKKVLSMGCSGSDGFSVRRSSIKFVIYFSNNPETNKMFSTEGDFDFRAIRSSLWYLRLANSRLTQLRGDHLKNLTSLYELFLQQFHLPRGGKRFPVCSGPERPEGGASLLQQAAARGPPLCWNEPRGQLNFYEHSLE</sequence>
<organism evidence="1 2">
    <name type="scientific">Caerostris extrusa</name>
    <name type="common">Bark spider</name>
    <name type="synonym">Caerostris bankana</name>
    <dbReference type="NCBI Taxonomy" id="172846"/>
    <lineage>
        <taxon>Eukaryota</taxon>
        <taxon>Metazoa</taxon>
        <taxon>Ecdysozoa</taxon>
        <taxon>Arthropoda</taxon>
        <taxon>Chelicerata</taxon>
        <taxon>Arachnida</taxon>
        <taxon>Araneae</taxon>
        <taxon>Araneomorphae</taxon>
        <taxon>Entelegynae</taxon>
        <taxon>Araneoidea</taxon>
        <taxon>Araneidae</taxon>
        <taxon>Caerostris</taxon>
    </lineage>
</organism>
<dbReference type="EMBL" id="BPLR01014537">
    <property type="protein sequence ID" value="GIY69475.1"/>
    <property type="molecule type" value="Genomic_DNA"/>
</dbReference>
<protein>
    <submittedName>
        <fullName evidence="1">Uncharacterized protein</fullName>
    </submittedName>
</protein>
<accession>A0AAV4VGP6</accession>
<evidence type="ECO:0000313" key="2">
    <source>
        <dbReference type="Proteomes" id="UP001054945"/>
    </source>
</evidence>
<name>A0AAV4VGP6_CAEEX</name>